<keyword evidence="7" id="KW-1185">Reference proteome</keyword>
<dbReference type="InterPro" id="IPR015815">
    <property type="entry name" value="HIBADH-related"/>
</dbReference>
<dbReference type="OrthoDB" id="9804542at2"/>
<protein>
    <submittedName>
        <fullName evidence="6">NAD(P)-dependent oxidoreductase</fullName>
    </submittedName>
</protein>
<dbReference type="InterPro" id="IPR008927">
    <property type="entry name" value="6-PGluconate_DH-like_C_sf"/>
</dbReference>
<dbReference type="EMBL" id="QHHQ01000002">
    <property type="protein sequence ID" value="RAI01826.1"/>
    <property type="molecule type" value="Genomic_DNA"/>
</dbReference>
<proteinExistence type="predicted"/>
<dbReference type="SUPFAM" id="SSF48179">
    <property type="entry name" value="6-phosphogluconate dehydrogenase C-terminal domain-like"/>
    <property type="match status" value="1"/>
</dbReference>
<dbReference type="Gene3D" id="3.40.50.720">
    <property type="entry name" value="NAD(P)-binding Rossmann-like Domain"/>
    <property type="match status" value="1"/>
</dbReference>
<name>A0A8B2NPL3_9HYPH</name>
<accession>A0A8B2NPL3</accession>
<feature type="domain" description="6-phosphogluconate dehydrogenase NADP-binding" evidence="4">
    <location>
        <begin position="5"/>
        <end position="153"/>
    </location>
</feature>
<dbReference type="Proteomes" id="UP000249590">
    <property type="component" value="Unassembled WGS sequence"/>
</dbReference>
<feature type="active site" evidence="3">
    <location>
        <position position="168"/>
    </location>
</feature>
<feature type="domain" description="3-hydroxyisobutyrate dehydrogenase-like NAD-binding" evidence="5">
    <location>
        <begin position="162"/>
        <end position="283"/>
    </location>
</feature>
<evidence type="ECO:0000259" key="4">
    <source>
        <dbReference type="Pfam" id="PF03446"/>
    </source>
</evidence>
<reference evidence="6 7" key="1">
    <citation type="submission" date="2018-05" db="EMBL/GenBank/DDBJ databases">
        <title>Acuticoccus sediminis sp. nov., isolated from deep-sea sediment of Indian Ocean.</title>
        <authorList>
            <person name="Liu X."/>
            <person name="Lai Q."/>
            <person name="Du Y."/>
            <person name="Sun F."/>
            <person name="Zhang X."/>
            <person name="Wang S."/>
            <person name="Shao Z."/>
        </authorList>
    </citation>
    <scope>NUCLEOTIDE SEQUENCE [LARGE SCALE GENOMIC DNA]</scope>
    <source>
        <strain evidence="6 7">PTG4-2</strain>
    </source>
</reference>
<evidence type="ECO:0000256" key="1">
    <source>
        <dbReference type="ARBA" id="ARBA00023002"/>
    </source>
</evidence>
<dbReference type="Pfam" id="PF03446">
    <property type="entry name" value="NAD_binding_2"/>
    <property type="match status" value="1"/>
</dbReference>
<organism evidence="6 7">
    <name type="scientific">Acuticoccus sediminis</name>
    <dbReference type="NCBI Taxonomy" id="2184697"/>
    <lineage>
        <taxon>Bacteria</taxon>
        <taxon>Pseudomonadati</taxon>
        <taxon>Pseudomonadota</taxon>
        <taxon>Alphaproteobacteria</taxon>
        <taxon>Hyphomicrobiales</taxon>
        <taxon>Amorphaceae</taxon>
        <taxon>Acuticoccus</taxon>
    </lineage>
</organism>
<dbReference type="GO" id="GO:0051287">
    <property type="term" value="F:NAD binding"/>
    <property type="evidence" value="ECO:0007669"/>
    <property type="project" value="InterPro"/>
</dbReference>
<dbReference type="RefSeq" id="WP_111344986.1">
    <property type="nucleotide sequence ID" value="NZ_QHHQ01000002.1"/>
</dbReference>
<gene>
    <name evidence="6" type="ORF">DLJ53_10495</name>
</gene>
<evidence type="ECO:0000259" key="5">
    <source>
        <dbReference type="Pfam" id="PF14833"/>
    </source>
</evidence>
<dbReference type="InterPro" id="IPR013328">
    <property type="entry name" value="6PGD_dom2"/>
</dbReference>
<dbReference type="PIRSF" id="PIRSF000103">
    <property type="entry name" value="HIBADH"/>
    <property type="match status" value="1"/>
</dbReference>
<dbReference type="InterPro" id="IPR029154">
    <property type="entry name" value="HIBADH-like_NADP-bd"/>
</dbReference>
<dbReference type="Pfam" id="PF14833">
    <property type="entry name" value="NAD_binding_11"/>
    <property type="match status" value="1"/>
</dbReference>
<dbReference type="AlphaFoldDB" id="A0A8B2NPL3"/>
<dbReference type="Gene3D" id="1.10.1040.10">
    <property type="entry name" value="N-(1-d-carboxylethyl)-l-norvaline Dehydrogenase, domain 2"/>
    <property type="match status" value="1"/>
</dbReference>
<evidence type="ECO:0000256" key="3">
    <source>
        <dbReference type="PIRSR" id="PIRSR000103-1"/>
    </source>
</evidence>
<evidence type="ECO:0000256" key="2">
    <source>
        <dbReference type="ARBA" id="ARBA00023027"/>
    </source>
</evidence>
<evidence type="ECO:0000313" key="6">
    <source>
        <dbReference type="EMBL" id="RAI01826.1"/>
    </source>
</evidence>
<keyword evidence="2" id="KW-0520">NAD</keyword>
<dbReference type="PANTHER" id="PTHR22981">
    <property type="entry name" value="3-HYDROXYISOBUTYRATE DEHYDROGENASE-RELATED"/>
    <property type="match status" value="1"/>
</dbReference>
<evidence type="ECO:0000313" key="7">
    <source>
        <dbReference type="Proteomes" id="UP000249590"/>
    </source>
</evidence>
<dbReference type="PANTHER" id="PTHR22981:SF80">
    <property type="entry name" value="BLR4309 PROTEIN"/>
    <property type="match status" value="1"/>
</dbReference>
<dbReference type="SUPFAM" id="SSF51735">
    <property type="entry name" value="NAD(P)-binding Rossmann-fold domains"/>
    <property type="match status" value="1"/>
</dbReference>
<dbReference type="GO" id="GO:0050661">
    <property type="term" value="F:NADP binding"/>
    <property type="evidence" value="ECO:0007669"/>
    <property type="project" value="InterPro"/>
</dbReference>
<sequence>MTEPVAVYGLGNMGFVQAERIARAFPTLVFDLSPERLAAAATAFGAKAIKSAADVAQCRFVVLCLPHPDASRAVLRELRPHLRSDAIVIETSTVNPDDVREFAGVLEGVGAELIDASILAGVSQMEAGTATLLLGGDEALIAAARPVLDAIAIRQKHFGALGAGAAAKVINNAVAHAVMVVVAEAGSMAMANDVEIDKLIGLLSDPEMGLHRPLTFRYAKRVLGDDYEGGMPLLAARKDSELAQTLAYRSGVPLFAIQACHSVYELGVAAGYADEDYAAIAKLWRDWGKPAAPSPKPS</sequence>
<dbReference type="GO" id="GO:0016616">
    <property type="term" value="F:oxidoreductase activity, acting on the CH-OH group of donors, NAD or NADP as acceptor"/>
    <property type="evidence" value="ECO:0007669"/>
    <property type="project" value="TreeGrafter"/>
</dbReference>
<comment type="caution">
    <text evidence="6">The sequence shown here is derived from an EMBL/GenBank/DDBJ whole genome shotgun (WGS) entry which is preliminary data.</text>
</comment>
<dbReference type="InterPro" id="IPR006115">
    <property type="entry name" value="6PGDH_NADP-bd"/>
</dbReference>
<keyword evidence="1" id="KW-0560">Oxidoreductase</keyword>
<dbReference type="InterPro" id="IPR036291">
    <property type="entry name" value="NAD(P)-bd_dom_sf"/>
</dbReference>